<sequence>MRTCAWILTSWVALSLLAASSAFAQKMRVQHGPKKGPGVSMGTREGDATDPRKELERMRRSCRRYVDKAESLFGQAKYYPACRAAGSAFRLAVSRELGLAVQDIRTKLNDVGQQQLQEADDRYNQADYVKALAGYRRIAATFVGLPVAKTARNSLTDSKNSPEVQSALKEIKAVKLFKLVQNVLALARRPTTRPATTRPAGPVTPKGPPAVTVAAIAALGAEDLLRATDSLDNIFKTCSGSPTGDKAGELLKRLQGNSAVKARLTRLRQVRQANQALAMAGTYHKAGMLKKAAKLYRKVVKDFPGTPQAAKASVQLANVEATLATP</sequence>
<accession>A0A0F9DYA9</accession>
<feature type="compositionally biased region" description="Basic and acidic residues" evidence="1">
    <location>
        <begin position="44"/>
        <end position="56"/>
    </location>
</feature>
<dbReference type="InterPro" id="IPR011990">
    <property type="entry name" value="TPR-like_helical_dom_sf"/>
</dbReference>
<reference evidence="2" key="1">
    <citation type="journal article" date="2015" name="Nature">
        <title>Complex archaea that bridge the gap between prokaryotes and eukaryotes.</title>
        <authorList>
            <person name="Spang A."/>
            <person name="Saw J.H."/>
            <person name="Jorgensen S.L."/>
            <person name="Zaremba-Niedzwiedzka K."/>
            <person name="Martijn J."/>
            <person name="Lind A.E."/>
            <person name="van Eijk R."/>
            <person name="Schleper C."/>
            <person name="Guy L."/>
            <person name="Ettema T.J."/>
        </authorList>
    </citation>
    <scope>NUCLEOTIDE SEQUENCE</scope>
</reference>
<protein>
    <recommendedName>
        <fullName evidence="3">Outer membrane lipoprotein BamD-like domain-containing protein</fullName>
    </recommendedName>
</protein>
<dbReference type="AlphaFoldDB" id="A0A0F9DYA9"/>
<comment type="caution">
    <text evidence="2">The sequence shown here is derived from an EMBL/GenBank/DDBJ whole genome shotgun (WGS) entry which is preliminary data.</text>
</comment>
<dbReference type="EMBL" id="LAZR01039512">
    <property type="protein sequence ID" value="KKL16828.1"/>
    <property type="molecule type" value="Genomic_DNA"/>
</dbReference>
<proteinExistence type="predicted"/>
<name>A0A0F9DYA9_9ZZZZ</name>
<evidence type="ECO:0000313" key="2">
    <source>
        <dbReference type="EMBL" id="KKL16828.1"/>
    </source>
</evidence>
<gene>
    <name evidence="2" type="ORF">LCGC14_2491650</name>
</gene>
<evidence type="ECO:0000256" key="1">
    <source>
        <dbReference type="SAM" id="MobiDB-lite"/>
    </source>
</evidence>
<feature type="region of interest" description="Disordered" evidence="1">
    <location>
        <begin position="29"/>
        <end position="56"/>
    </location>
</feature>
<organism evidence="2">
    <name type="scientific">marine sediment metagenome</name>
    <dbReference type="NCBI Taxonomy" id="412755"/>
    <lineage>
        <taxon>unclassified sequences</taxon>
        <taxon>metagenomes</taxon>
        <taxon>ecological metagenomes</taxon>
    </lineage>
</organism>
<dbReference type="Gene3D" id="1.25.40.10">
    <property type="entry name" value="Tetratricopeptide repeat domain"/>
    <property type="match status" value="1"/>
</dbReference>
<evidence type="ECO:0008006" key="3">
    <source>
        <dbReference type="Google" id="ProtNLM"/>
    </source>
</evidence>